<dbReference type="AlphaFoldDB" id="A0AAW6M5W5"/>
<protein>
    <submittedName>
        <fullName evidence="3">DUF5703 domain-containing protein</fullName>
    </submittedName>
</protein>
<sequence length="771" mass="89108">MKIISSLIICLFSFGIAKASQKGLDNYNIVWNSPSANSLESMPCGGGDIGMNVWVEDGDLLIYISRSGTFDELNSFPKLGRIRITMSPNPLENPDHFHQELKLKEGYVEIKARKNGTETTINIWADVFNPVSHIDVTSNVPTKLYATYEGWRFKERVLSKPETEVCRTYMNAPVKAVVKCDTVKFDGTGVLFYHRNAGESAFDLAIKQQKLEPIKDKFWNPINKLTFGGRLFAPNMIPAGNTQGKYASTDYKGWQLCSINPSRKHNIKVVMHTAYAESIDEWLQELSETEKKIIANEKSIRKATLKWWNDFWDRSYIFIDNDIPDPKNEKWQVGRNYQVFRYQLACNAYGSYPTKFNGGLFTTDPEYINKSFNYSPDFRKWGGGSFTAQNQRLVYWPMLKSGDFDMMKSQFDFYNNMLNNAELRSMHYWGHQGACFTEQIENFGLPVGFEYSWKRPEDFDPGVQYNAWIEYQWDTVLEFCMMIIDTYFYNGTNISKYLPLIESCLKFYDEHYQYLSLKRTPKALDAQGKLVLYPSTALETYKMATNPITTVTALKCVSQAMLDLPKEYLTKDQREYIESFRKRIPDDIYYRVQNGKKTFSPAKSWERINNTEFPQLYTVFPWGIHGIGKEELDIARNTWYYGNDVPQQKGIISWQQNAIFCAKLGLKKEAAELTIQKMKDSGRRFPTWWGPGYDWTPDHNWGGSGMIGLQEMIMQCDGNNIYIGAGLPDDWNVKFKLCAPQNTIVEGHIAKGKVIDLIVTPEYRKKDVIFM</sequence>
<proteinExistence type="predicted"/>
<dbReference type="RefSeq" id="WP_256141429.1">
    <property type="nucleotide sequence ID" value="NZ_JANFZY010000019.1"/>
</dbReference>
<feature type="signal peptide" evidence="1">
    <location>
        <begin position="1"/>
        <end position="19"/>
    </location>
</feature>
<accession>A0AAW6M5W5</accession>
<dbReference type="Pfam" id="PF18961">
    <property type="entry name" value="DUF5703_N"/>
    <property type="match status" value="1"/>
</dbReference>
<keyword evidence="1" id="KW-0732">Signal</keyword>
<evidence type="ECO:0000313" key="3">
    <source>
        <dbReference type="EMBL" id="MDE8696143.1"/>
    </source>
</evidence>
<dbReference type="InterPro" id="IPR012341">
    <property type="entry name" value="6hp_glycosidase-like_sf"/>
</dbReference>
<dbReference type="SUPFAM" id="SSF48208">
    <property type="entry name" value="Six-hairpin glycosidases"/>
    <property type="match status" value="1"/>
</dbReference>
<dbReference type="GO" id="GO:0005975">
    <property type="term" value="P:carbohydrate metabolic process"/>
    <property type="evidence" value="ECO:0007669"/>
    <property type="project" value="InterPro"/>
</dbReference>
<organism evidence="3 4">
    <name type="scientific">Bacteroides cellulosilyticus</name>
    <dbReference type="NCBI Taxonomy" id="246787"/>
    <lineage>
        <taxon>Bacteria</taxon>
        <taxon>Pseudomonadati</taxon>
        <taxon>Bacteroidota</taxon>
        <taxon>Bacteroidia</taxon>
        <taxon>Bacteroidales</taxon>
        <taxon>Bacteroidaceae</taxon>
        <taxon>Bacteroides</taxon>
    </lineage>
</organism>
<evidence type="ECO:0000256" key="1">
    <source>
        <dbReference type="SAM" id="SignalP"/>
    </source>
</evidence>
<name>A0AAW6M5W5_9BACE</name>
<evidence type="ECO:0000313" key="4">
    <source>
        <dbReference type="Proteomes" id="UP001221924"/>
    </source>
</evidence>
<feature type="chain" id="PRO_5043622173" evidence="1">
    <location>
        <begin position="20"/>
        <end position="771"/>
    </location>
</feature>
<dbReference type="EMBL" id="JARFID010000022">
    <property type="protein sequence ID" value="MDE8696143.1"/>
    <property type="molecule type" value="Genomic_DNA"/>
</dbReference>
<reference evidence="3" key="1">
    <citation type="submission" date="2023-03" db="EMBL/GenBank/DDBJ databases">
        <title>DFI Biobank Strains.</title>
        <authorList>
            <person name="Mostad J."/>
            <person name="Paddock L."/>
            <person name="Medina S."/>
            <person name="Waligurski E."/>
            <person name="Barat B."/>
            <person name="Smith R."/>
            <person name="Burgo V."/>
            <person name="Metcalfe C."/>
            <person name="Woodson C."/>
            <person name="Sundararajan A."/>
            <person name="Ramaswamy R."/>
            <person name="Lin H."/>
            <person name="Pamer E.G."/>
        </authorList>
    </citation>
    <scope>NUCLEOTIDE SEQUENCE</scope>
    <source>
        <strain evidence="3">DFI.9.5</strain>
    </source>
</reference>
<gene>
    <name evidence="3" type="ORF">PZH42_18685</name>
</gene>
<feature type="domain" description="DUF5703" evidence="2">
    <location>
        <begin position="30"/>
        <end position="317"/>
    </location>
</feature>
<dbReference type="InterPro" id="IPR008928">
    <property type="entry name" value="6-hairpin_glycosidase_sf"/>
</dbReference>
<comment type="caution">
    <text evidence="3">The sequence shown here is derived from an EMBL/GenBank/DDBJ whole genome shotgun (WGS) entry which is preliminary data.</text>
</comment>
<dbReference type="Gene3D" id="1.50.10.10">
    <property type="match status" value="1"/>
</dbReference>
<dbReference type="Gene3D" id="2.70.98.50">
    <property type="entry name" value="putative glycoside hydrolase family protein from bacillus halodurans"/>
    <property type="match status" value="1"/>
</dbReference>
<evidence type="ECO:0000259" key="2">
    <source>
        <dbReference type="Pfam" id="PF18961"/>
    </source>
</evidence>
<dbReference type="InterPro" id="IPR043757">
    <property type="entry name" value="DUF5703_N"/>
</dbReference>
<dbReference type="Proteomes" id="UP001221924">
    <property type="component" value="Unassembled WGS sequence"/>
</dbReference>